<accession>A0A9X1JXV9</accession>
<dbReference type="Pfam" id="PF01979">
    <property type="entry name" value="Amidohydro_1"/>
    <property type="match status" value="1"/>
</dbReference>
<organism evidence="7 8">
    <name type="scientific">Roseobacter insulae</name>
    <dbReference type="NCBI Taxonomy" id="2859783"/>
    <lineage>
        <taxon>Bacteria</taxon>
        <taxon>Pseudomonadati</taxon>
        <taxon>Pseudomonadota</taxon>
        <taxon>Alphaproteobacteria</taxon>
        <taxon>Rhodobacterales</taxon>
        <taxon>Roseobacteraceae</taxon>
        <taxon>Roseobacter</taxon>
    </lineage>
</organism>
<dbReference type="GO" id="GO:0005829">
    <property type="term" value="C:cytosol"/>
    <property type="evidence" value="ECO:0007669"/>
    <property type="project" value="TreeGrafter"/>
</dbReference>
<evidence type="ECO:0000313" key="8">
    <source>
        <dbReference type="Proteomes" id="UP001138661"/>
    </source>
</evidence>
<dbReference type="InterPro" id="IPR055156">
    <property type="entry name" value="HutF-like_N"/>
</dbReference>
<keyword evidence="8" id="KW-1185">Reference proteome</keyword>
<reference evidence="7" key="1">
    <citation type="submission" date="2021-07" db="EMBL/GenBank/DDBJ databases">
        <title>Roseobacter insulae sp. nov., isolated from a tidal flat.</title>
        <authorList>
            <person name="Park S."/>
            <person name="Yoon J.-H."/>
        </authorList>
    </citation>
    <scope>NUCLEOTIDE SEQUENCE</scope>
    <source>
        <strain evidence="7">YSTF-M11</strain>
    </source>
</reference>
<gene>
    <name evidence="7" type="ORF">KX928_07330</name>
</gene>
<dbReference type="GO" id="GO:0050416">
    <property type="term" value="F:formimidoylglutamate deiminase activity"/>
    <property type="evidence" value="ECO:0007669"/>
    <property type="project" value="UniProtKB-EC"/>
</dbReference>
<keyword evidence="3 7" id="KW-0378">Hydrolase</keyword>
<evidence type="ECO:0000256" key="2">
    <source>
        <dbReference type="ARBA" id="ARBA00022723"/>
    </source>
</evidence>
<dbReference type="GO" id="GO:0046872">
    <property type="term" value="F:metal ion binding"/>
    <property type="evidence" value="ECO:0007669"/>
    <property type="project" value="UniProtKB-KW"/>
</dbReference>
<keyword evidence="2" id="KW-0479">Metal-binding</keyword>
<dbReference type="InterPro" id="IPR051607">
    <property type="entry name" value="Metallo-dep_hydrolases"/>
</dbReference>
<evidence type="ECO:0000313" key="7">
    <source>
        <dbReference type="EMBL" id="MBW4707595.1"/>
    </source>
</evidence>
<keyword evidence="4" id="KW-0862">Zinc</keyword>
<dbReference type="Proteomes" id="UP001138661">
    <property type="component" value="Unassembled WGS sequence"/>
</dbReference>
<dbReference type="Pfam" id="PF22429">
    <property type="entry name" value="HutF_N"/>
    <property type="match status" value="1"/>
</dbReference>
<dbReference type="EC" id="3.5.3.13" evidence="7"/>
<protein>
    <submittedName>
        <fullName evidence="7">Formimidoylglutamate deiminase</fullName>
        <ecNumber evidence="7">3.5.3.13</ecNumber>
    </submittedName>
</protein>
<dbReference type="NCBIfam" id="TIGR02022">
    <property type="entry name" value="hutF"/>
    <property type="match status" value="1"/>
</dbReference>
<evidence type="ECO:0000256" key="4">
    <source>
        <dbReference type="ARBA" id="ARBA00022833"/>
    </source>
</evidence>
<sequence>MEGPLSVIWSKHALTPRGWAQDVLVEVATDGRIATVKPDQPAQGTCVDILLPAPANAHSHAFQRAMAGLSERRGPDPRDSFWTWRQLMFRFLDQLTPEDVAAITAFVQMEMLEAGFGTSAEFHYLHHQPGGVPYDALAEMSRQIVEAAKLSGIGLTLLPVHYQYGGCDKRALGAGQVRFGNDRDRFERLWQDAREALAALPGDAVMGVAPHSLRAVAGRDLGGLAALAGDGPIHMHLAEQLAEVEEVQAARGARPTEWLLETVDVTAQWCLIHCTQMTPRETVRLAATGAVAGVCPITESSLGDGVFEGVGWQAAGGALAVGSDSNIRISLVEELRTLEYSQRLRDRGRAILATRDHSTGRVIFDAVVSGGARAAGRGPGGLQAGAWADLLALDGQAPDLAGRTGDTLLDSFIFAGDRRMVREVWSAGRHLVRDGRHIRHEQIRSRYIDTLATLRGAL</sequence>
<evidence type="ECO:0000259" key="6">
    <source>
        <dbReference type="Pfam" id="PF22429"/>
    </source>
</evidence>
<dbReference type="AlphaFoldDB" id="A0A9X1JXV9"/>
<evidence type="ECO:0000256" key="3">
    <source>
        <dbReference type="ARBA" id="ARBA00022801"/>
    </source>
</evidence>
<comment type="caution">
    <text evidence="7">The sequence shown here is derived from an EMBL/GenBank/DDBJ whole genome shotgun (WGS) entry which is preliminary data.</text>
</comment>
<dbReference type="InterPro" id="IPR010252">
    <property type="entry name" value="HutF"/>
</dbReference>
<dbReference type="PANTHER" id="PTHR11271:SF48">
    <property type="entry name" value="AMIDOHYDROLASE-RELATED DOMAIN-CONTAINING PROTEIN"/>
    <property type="match status" value="1"/>
</dbReference>
<name>A0A9X1JXV9_9RHOB</name>
<dbReference type="PANTHER" id="PTHR11271">
    <property type="entry name" value="GUANINE DEAMINASE"/>
    <property type="match status" value="1"/>
</dbReference>
<dbReference type="EMBL" id="JAHXDN010000002">
    <property type="protein sequence ID" value="MBW4707595.1"/>
    <property type="molecule type" value="Genomic_DNA"/>
</dbReference>
<proteinExistence type="predicted"/>
<dbReference type="GO" id="GO:0019239">
    <property type="term" value="F:deaminase activity"/>
    <property type="evidence" value="ECO:0007669"/>
    <property type="project" value="TreeGrafter"/>
</dbReference>
<dbReference type="InterPro" id="IPR006680">
    <property type="entry name" value="Amidohydro-rel"/>
</dbReference>
<comment type="cofactor">
    <cofactor evidence="1">
        <name>Zn(2+)</name>
        <dbReference type="ChEBI" id="CHEBI:29105"/>
    </cofactor>
</comment>
<dbReference type="NCBIfam" id="NF006684">
    <property type="entry name" value="PRK09229.1-5"/>
    <property type="match status" value="1"/>
</dbReference>
<feature type="domain" description="Formimidoylglutamate deiminase N-terminal" evidence="6">
    <location>
        <begin position="6"/>
        <end position="44"/>
    </location>
</feature>
<evidence type="ECO:0000256" key="1">
    <source>
        <dbReference type="ARBA" id="ARBA00001947"/>
    </source>
</evidence>
<feature type="domain" description="Amidohydrolase-related" evidence="5">
    <location>
        <begin position="49"/>
        <end position="429"/>
    </location>
</feature>
<evidence type="ECO:0000259" key="5">
    <source>
        <dbReference type="Pfam" id="PF01979"/>
    </source>
</evidence>